<evidence type="ECO:0000256" key="1">
    <source>
        <dbReference type="SAM" id="MobiDB-lite"/>
    </source>
</evidence>
<proteinExistence type="predicted"/>
<sequence>MISGGMEMKPRLVKSLGVAALVASVMVFLQFTSVSVGGQAPASTAWGHSNLEGIWLDVYATPFERTPGLGDREFATTEERTARDQARMVNPGRNERADRAGQDVAGAYNAVYTSAKPAGPRTSLVVDPPNGRIPALTPDAQRQNESQQEWRLMLLENTETCQSEAPGCAGGKYGPPSERRFDVAPFYNTSRMNRHFGPEDQ</sequence>
<dbReference type="AlphaFoldDB" id="A0A382QBG8"/>
<feature type="non-terminal residue" evidence="2">
    <location>
        <position position="201"/>
    </location>
</feature>
<name>A0A382QBG8_9ZZZZ</name>
<organism evidence="2">
    <name type="scientific">marine metagenome</name>
    <dbReference type="NCBI Taxonomy" id="408172"/>
    <lineage>
        <taxon>unclassified sequences</taxon>
        <taxon>metagenomes</taxon>
        <taxon>ecological metagenomes</taxon>
    </lineage>
</organism>
<gene>
    <name evidence="2" type="ORF">METZ01_LOCUS335757</name>
</gene>
<evidence type="ECO:0000313" key="2">
    <source>
        <dbReference type="EMBL" id="SVC82903.1"/>
    </source>
</evidence>
<accession>A0A382QBG8</accession>
<feature type="region of interest" description="Disordered" evidence="1">
    <location>
        <begin position="166"/>
        <end position="201"/>
    </location>
</feature>
<protein>
    <submittedName>
        <fullName evidence="2">Uncharacterized protein</fullName>
    </submittedName>
</protein>
<dbReference type="EMBL" id="UINC01113356">
    <property type="protein sequence ID" value="SVC82903.1"/>
    <property type="molecule type" value="Genomic_DNA"/>
</dbReference>
<reference evidence="2" key="1">
    <citation type="submission" date="2018-05" db="EMBL/GenBank/DDBJ databases">
        <authorList>
            <person name="Lanie J.A."/>
            <person name="Ng W.-L."/>
            <person name="Kazmierczak K.M."/>
            <person name="Andrzejewski T.M."/>
            <person name="Davidsen T.M."/>
            <person name="Wayne K.J."/>
            <person name="Tettelin H."/>
            <person name="Glass J.I."/>
            <person name="Rusch D."/>
            <person name="Podicherti R."/>
            <person name="Tsui H.-C.T."/>
            <person name="Winkler M.E."/>
        </authorList>
    </citation>
    <scope>NUCLEOTIDE SEQUENCE</scope>
</reference>